<evidence type="ECO:0000313" key="1">
    <source>
        <dbReference type="EMBL" id="TLH73810.1"/>
    </source>
</evidence>
<dbReference type="CDD" id="cd07812">
    <property type="entry name" value="SRPBCC"/>
    <property type="match status" value="1"/>
</dbReference>
<reference evidence="1 2" key="1">
    <citation type="submission" date="2018-01" db="EMBL/GenBank/DDBJ databases">
        <title>Comparative genomics of Mycobacterium mucogenicum and Mycobacterium neoaurum clade members emphasizing tRNA and non-coding RNA.</title>
        <authorList>
            <person name="Behra P.R.K."/>
            <person name="Pettersson B.M.F."/>
            <person name="Das S."/>
            <person name="Dasgupta S."/>
            <person name="Kirsebom L.A."/>
        </authorList>
    </citation>
    <scope>NUCLEOTIDE SEQUENCE [LARGE SCALE GENOMIC DNA]</scope>
    <source>
        <strain evidence="1 2">DSM 45104</strain>
    </source>
</reference>
<dbReference type="EMBL" id="POTM01000011">
    <property type="protein sequence ID" value="TLH73810.1"/>
    <property type="molecule type" value="Genomic_DNA"/>
</dbReference>
<comment type="caution">
    <text evidence="1">The sequence shown here is derived from an EMBL/GenBank/DDBJ whole genome shotgun (WGS) entry which is preliminary data.</text>
</comment>
<name>A0A7I7ZRJ7_9MYCO</name>
<keyword evidence="2" id="KW-1185">Reference proteome</keyword>
<sequence length="153" mass="16352">MAGEAPLLQADVTINAPVAKVWALVSDLGNMPKWSPQCRVMKALGAVKVGAKTVNVNRRGVLFWPTTSTITALDAQKKLSFRVNTNNTEWTYDLEPAGTGTKLTVSRHAENGVKPISGALVDRFMGGVPNFEVELVEGMKTSLSRIKAAAEGA</sequence>
<dbReference type="SUPFAM" id="SSF55961">
    <property type="entry name" value="Bet v1-like"/>
    <property type="match status" value="1"/>
</dbReference>
<evidence type="ECO:0000313" key="2">
    <source>
        <dbReference type="Proteomes" id="UP000309984"/>
    </source>
</evidence>
<organism evidence="1 2">
    <name type="scientific">Mycolicibacterium phocaicum</name>
    <dbReference type="NCBI Taxonomy" id="319706"/>
    <lineage>
        <taxon>Bacteria</taxon>
        <taxon>Bacillati</taxon>
        <taxon>Actinomycetota</taxon>
        <taxon>Actinomycetes</taxon>
        <taxon>Mycobacteriales</taxon>
        <taxon>Mycobacteriaceae</taxon>
        <taxon>Mycolicibacterium</taxon>
    </lineage>
</organism>
<gene>
    <name evidence="1" type="ORF">C1S79_03325</name>
</gene>
<dbReference type="InterPro" id="IPR019587">
    <property type="entry name" value="Polyketide_cyclase/dehydratase"/>
</dbReference>
<dbReference type="Pfam" id="PF10604">
    <property type="entry name" value="Polyketide_cyc2"/>
    <property type="match status" value="1"/>
</dbReference>
<dbReference type="AlphaFoldDB" id="A0A7I7ZRJ7"/>
<dbReference type="Gene3D" id="3.30.530.20">
    <property type="match status" value="1"/>
</dbReference>
<dbReference type="InterPro" id="IPR023393">
    <property type="entry name" value="START-like_dom_sf"/>
</dbReference>
<protein>
    <submittedName>
        <fullName evidence="1">SRPBCC family protein</fullName>
    </submittedName>
</protein>
<accession>A0A7I7ZRJ7</accession>
<dbReference type="Proteomes" id="UP000309984">
    <property type="component" value="Unassembled WGS sequence"/>
</dbReference>
<proteinExistence type="predicted"/>
<dbReference type="RefSeq" id="WP_138247919.1">
    <property type="nucleotide sequence ID" value="NZ_AP022616.1"/>
</dbReference>